<evidence type="ECO:0000256" key="1">
    <source>
        <dbReference type="SAM" id="SignalP"/>
    </source>
</evidence>
<feature type="chain" id="PRO_5040304611" evidence="1">
    <location>
        <begin position="26"/>
        <end position="340"/>
    </location>
</feature>
<protein>
    <submittedName>
        <fullName evidence="2">Uncharacterized protein</fullName>
    </submittedName>
</protein>
<dbReference type="AlphaFoldDB" id="A0A9P8AXL7"/>
<dbReference type="Proteomes" id="UP000812287">
    <property type="component" value="Unassembled WGS sequence"/>
</dbReference>
<proteinExistence type="predicted"/>
<gene>
    <name evidence="2" type="ORF">BT62DRAFT_916485</name>
</gene>
<dbReference type="RefSeq" id="XP_043044990.1">
    <property type="nucleotide sequence ID" value="XM_043183994.1"/>
</dbReference>
<dbReference type="GeneID" id="66106291"/>
<name>A0A9P8AXL7_9AGAR</name>
<evidence type="ECO:0000313" key="2">
    <source>
        <dbReference type="EMBL" id="KAG7451490.1"/>
    </source>
</evidence>
<keyword evidence="3" id="KW-1185">Reference proteome</keyword>
<dbReference type="EMBL" id="MU250525">
    <property type="protein sequence ID" value="KAG7451490.1"/>
    <property type="molecule type" value="Genomic_DNA"/>
</dbReference>
<reference evidence="2" key="1">
    <citation type="submission" date="2020-11" db="EMBL/GenBank/DDBJ databases">
        <title>Adaptations for nitrogen fixation in a non-lichenized fungal sporocarp promotes dispersal by wood-feeding termites.</title>
        <authorList>
            <consortium name="DOE Joint Genome Institute"/>
            <person name="Koch R.A."/>
            <person name="Yoon G."/>
            <person name="Arayal U."/>
            <person name="Lail K."/>
            <person name="Amirebrahimi M."/>
            <person name="Labutti K."/>
            <person name="Lipzen A."/>
            <person name="Riley R."/>
            <person name="Barry K."/>
            <person name="Henrissat B."/>
            <person name="Grigoriev I.V."/>
            <person name="Herr J.R."/>
            <person name="Aime M.C."/>
        </authorList>
    </citation>
    <scope>NUCLEOTIDE SEQUENCE</scope>
    <source>
        <strain evidence="2">MCA 3950</strain>
    </source>
</reference>
<keyword evidence="1" id="KW-0732">Signal</keyword>
<evidence type="ECO:0000313" key="3">
    <source>
        <dbReference type="Proteomes" id="UP000812287"/>
    </source>
</evidence>
<sequence length="340" mass="38151">MRFSLTALVPFAGLVVPVLSGIAKAEHMGGKHTTWTWPGSSKPCPSDVHNDCPCRKDVSCMFASTACLNAGSSAPPQTPLNSTARTSARLMRNVILAGDHKDYYTVPGTPSFLDVTFSRVSYRTLYILLVDDNILQRRMMGTEISTAIRWHHLNDKSASELPNGDDARLLHHDGILVEAVKDFGRKSHIGLIKDDGFLAIASFFKHCTDGIKKRGFVEYLLQPETEDCFIERIVRSMRETEGTKTPTREDHILRTYICVYPSVQDMFIIEAQSFPEPLHELVALWSCDNVREVAANKKTCPLSDDVGQTAQMVLLCWKEYELGEKVIIAFGYIIRRKILQ</sequence>
<dbReference type="OrthoDB" id="2899652at2759"/>
<feature type="signal peptide" evidence="1">
    <location>
        <begin position="1"/>
        <end position="25"/>
    </location>
</feature>
<accession>A0A9P8AXL7</accession>
<comment type="caution">
    <text evidence="2">The sequence shown here is derived from an EMBL/GenBank/DDBJ whole genome shotgun (WGS) entry which is preliminary data.</text>
</comment>
<organism evidence="2 3">
    <name type="scientific">Guyanagaster necrorhizus</name>
    <dbReference type="NCBI Taxonomy" id="856835"/>
    <lineage>
        <taxon>Eukaryota</taxon>
        <taxon>Fungi</taxon>
        <taxon>Dikarya</taxon>
        <taxon>Basidiomycota</taxon>
        <taxon>Agaricomycotina</taxon>
        <taxon>Agaricomycetes</taxon>
        <taxon>Agaricomycetidae</taxon>
        <taxon>Agaricales</taxon>
        <taxon>Marasmiineae</taxon>
        <taxon>Physalacriaceae</taxon>
        <taxon>Guyanagaster</taxon>
    </lineage>
</organism>